<dbReference type="CDD" id="cd03214">
    <property type="entry name" value="ABC_Iron-Siderophores_B12_Hemin"/>
    <property type="match status" value="1"/>
</dbReference>
<evidence type="ECO:0000256" key="6">
    <source>
        <dbReference type="ARBA" id="ARBA00037066"/>
    </source>
</evidence>
<evidence type="ECO:0000256" key="4">
    <source>
        <dbReference type="ARBA" id="ARBA00022840"/>
    </source>
</evidence>
<dbReference type="FunFam" id="3.40.50.300:FF:000134">
    <property type="entry name" value="Iron-enterobactin ABC transporter ATP-binding protein"/>
    <property type="match status" value="1"/>
</dbReference>
<dbReference type="Pfam" id="PF00005">
    <property type="entry name" value="ABC_tran"/>
    <property type="match status" value="1"/>
</dbReference>
<evidence type="ECO:0000256" key="5">
    <source>
        <dbReference type="ARBA" id="ARBA00022967"/>
    </source>
</evidence>
<dbReference type="AlphaFoldDB" id="A0A371X7T0"/>
<comment type="caution">
    <text evidence="8">The sequence shown here is derived from an EMBL/GenBank/DDBJ whole genome shotgun (WGS) entry which is preliminary data.</text>
</comment>
<reference evidence="8 9" key="1">
    <citation type="submission" date="2018-08" db="EMBL/GenBank/DDBJ databases">
        <title>Fulvimarina sp. 85, whole genome shotgun sequence.</title>
        <authorList>
            <person name="Tuo L."/>
        </authorList>
    </citation>
    <scope>NUCLEOTIDE SEQUENCE [LARGE SCALE GENOMIC DNA]</scope>
    <source>
        <strain evidence="8 9">85</strain>
    </source>
</reference>
<dbReference type="PROSITE" id="PS50893">
    <property type="entry name" value="ABC_TRANSPORTER_2"/>
    <property type="match status" value="1"/>
</dbReference>
<dbReference type="EMBL" id="QURL01000002">
    <property type="protein sequence ID" value="RFC65282.1"/>
    <property type="molecule type" value="Genomic_DNA"/>
</dbReference>
<evidence type="ECO:0000313" key="9">
    <source>
        <dbReference type="Proteomes" id="UP000264310"/>
    </source>
</evidence>
<dbReference type="InterPro" id="IPR003439">
    <property type="entry name" value="ABC_transporter-like_ATP-bd"/>
</dbReference>
<dbReference type="RefSeq" id="WP_116682179.1">
    <property type="nucleotide sequence ID" value="NZ_QURL01000002.1"/>
</dbReference>
<name>A0A371X7T0_9HYPH</name>
<dbReference type="GO" id="GO:0005524">
    <property type="term" value="F:ATP binding"/>
    <property type="evidence" value="ECO:0007669"/>
    <property type="project" value="UniProtKB-KW"/>
</dbReference>
<evidence type="ECO:0000256" key="1">
    <source>
        <dbReference type="ARBA" id="ARBA00005417"/>
    </source>
</evidence>
<keyword evidence="5" id="KW-1278">Translocase</keyword>
<feature type="domain" description="ABC transporter" evidence="7">
    <location>
        <begin position="3"/>
        <end position="235"/>
    </location>
</feature>
<keyword evidence="9" id="KW-1185">Reference proteome</keyword>
<keyword evidence="3" id="KW-0547">Nucleotide-binding</keyword>
<keyword evidence="2" id="KW-0813">Transport</keyword>
<proteinExistence type="inferred from homology"/>
<evidence type="ECO:0000313" key="8">
    <source>
        <dbReference type="EMBL" id="RFC65282.1"/>
    </source>
</evidence>
<gene>
    <name evidence="8" type="ORF">DYI37_05435</name>
</gene>
<dbReference type="PANTHER" id="PTHR42794:SF1">
    <property type="entry name" value="HEMIN IMPORT ATP-BINDING PROTEIN HMUV"/>
    <property type="match status" value="1"/>
</dbReference>
<keyword evidence="4 8" id="KW-0067">ATP-binding</keyword>
<dbReference type="Gene3D" id="3.40.50.300">
    <property type="entry name" value="P-loop containing nucleotide triphosphate hydrolases"/>
    <property type="match status" value="1"/>
</dbReference>
<dbReference type="InterPro" id="IPR003593">
    <property type="entry name" value="AAA+_ATPase"/>
</dbReference>
<dbReference type="OrthoDB" id="9810077at2"/>
<dbReference type="SUPFAM" id="SSF52540">
    <property type="entry name" value="P-loop containing nucleoside triphosphate hydrolases"/>
    <property type="match status" value="1"/>
</dbReference>
<dbReference type="Proteomes" id="UP000264310">
    <property type="component" value="Unassembled WGS sequence"/>
</dbReference>
<dbReference type="PANTHER" id="PTHR42794">
    <property type="entry name" value="HEMIN IMPORT ATP-BINDING PROTEIN HMUV"/>
    <property type="match status" value="1"/>
</dbReference>
<organism evidence="8 9">
    <name type="scientific">Fulvimarina endophytica</name>
    <dbReference type="NCBI Taxonomy" id="2293836"/>
    <lineage>
        <taxon>Bacteria</taxon>
        <taxon>Pseudomonadati</taxon>
        <taxon>Pseudomonadota</taxon>
        <taxon>Alphaproteobacteria</taxon>
        <taxon>Hyphomicrobiales</taxon>
        <taxon>Aurantimonadaceae</taxon>
        <taxon>Fulvimarina</taxon>
    </lineage>
</organism>
<accession>A0A371X7T0</accession>
<protein>
    <submittedName>
        <fullName evidence="8">ABC transporter ATP-binding protein</fullName>
    </submittedName>
</protein>
<evidence type="ECO:0000256" key="2">
    <source>
        <dbReference type="ARBA" id="ARBA00022448"/>
    </source>
</evidence>
<sequence>MILEASRIGRTVSGKPIVADVSLASVPGEFLAIVGPNGSGKSTLISMLAGIRPPGHGRVLLGGRPLSEIGRRAVAQRIALVEQQAETGEALTARQVVELGRTPHLGPLAPYSAEDAAIVDEAMRSVGMSGFGKRRWHSLSGGERQRLHLARALAQRPEIIILDEPTNHLDVQHQLALLTLLRRSNLTVIAALHDLGQAALFADRIAVMDGGRLTALGPPAAVLTRERIRQTFKVDAAIETGEDGSLSIRFRLPDPADQSSG</sequence>
<evidence type="ECO:0000256" key="3">
    <source>
        <dbReference type="ARBA" id="ARBA00022741"/>
    </source>
</evidence>
<dbReference type="InterPro" id="IPR027417">
    <property type="entry name" value="P-loop_NTPase"/>
</dbReference>
<evidence type="ECO:0000259" key="7">
    <source>
        <dbReference type="PROSITE" id="PS50893"/>
    </source>
</evidence>
<comment type="similarity">
    <text evidence="1">Belongs to the ABC transporter superfamily.</text>
</comment>
<dbReference type="SMART" id="SM00382">
    <property type="entry name" value="AAA"/>
    <property type="match status" value="1"/>
</dbReference>
<comment type="function">
    <text evidence="6">Part of the ABC transporter complex HmuTUV involved in hemin import. Responsible for energy coupling to the transport system.</text>
</comment>
<dbReference type="GO" id="GO:0016887">
    <property type="term" value="F:ATP hydrolysis activity"/>
    <property type="evidence" value="ECO:0007669"/>
    <property type="project" value="InterPro"/>
</dbReference>